<dbReference type="SUPFAM" id="SSF51695">
    <property type="entry name" value="PLC-like phosphodiesterases"/>
    <property type="match status" value="1"/>
</dbReference>
<protein>
    <recommendedName>
        <fullName evidence="2">glycerophosphodiester phosphodiesterase</fullName>
        <ecNumber evidence="2">3.1.4.46</ecNumber>
    </recommendedName>
</protein>
<feature type="compositionally biased region" description="Low complexity" evidence="7">
    <location>
        <begin position="355"/>
        <end position="372"/>
    </location>
</feature>
<dbReference type="PANTHER" id="PTHR43620:SF7">
    <property type="entry name" value="GLYCEROPHOSPHODIESTER PHOSPHODIESTERASE GDPD5-RELATED"/>
    <property type="match status" value="1"/>
</dbReference>
<evidence type="ECO:0000313" key="9">
    <source>
        <dbReference type="EMBL" id="TXR57860.1"/>
    </source>
</evidence>
<evidence type="ECO:0000256" key="6">
    <source>
        <dbReference type="ARBA" id="ARBA00047512"/>
    </source>
</evidence>
<reference evidence="9 10" key="1">
    <citation type="submission" date="2019-07" db="EMBL/GenBank/DDBJ databases">
        <title>Quadrisphaera sp. strain DD2A genome sequencing and assembly.</title>
        <authorList>
            <person name="Kim I."/>
        </authorList>
    </citation>
    <scope>NUCLEOTIDE SEQUENCE [LARGE SCALE GENOMIC DNA]</scope>
    <source>
        <strain evidence="9 10">DD2A</strain>
    </source>
</reference>
<evidence type="ECO:0000256" key="2">
    <source>
        <dbReference type="ARBA" id="ARBA00012247"/>
    </source>
</evidence>
<proteinExistence type="inferred from homology"/>
<keyword evidence="3" id="KW-0732">Signal</keyword>
<dbReference type="EC" id="3.1.4.46" evidence="2"/>
<evidence type="ECO:0000256" key="1">
    <source>
        <dbReference type="ARBA" id="ARBA00007277"/>
    </source>
</evidence>
<keyword evidence="5" id="KW-0378">Hydrolase</keyword>
<evidence type="ECO:0000256" key="3">
    <source>
        <dbReference type="ARBA" id="ARBA00022729"/>
    </source>
</evidence>
<organism evidence="9 10">
    <name type="scientific">Quadrisphaera setariae</name>
    <dbReference type="NCBI Taxonomy" id="2593304"/>
    <lineage>
        <taxon>Bacteria</taxon>
        <taxon>Bacillati</taxon>
        <taxon>Actinomycetota</taxon>
        <taxon>Actinomycetes</taxon>
        <taxon>Kineosporiales</taxon>
        <taxon>Kineosporiaceae</taxon>
        <taxon>Quadrisphaera</taxon>
    </lineage>
</organism>
<dbReference type="InterPro" id="IPR017946">
    <property type="entry name" value="PLC-like_Pdiesterase_TIM-brl"/>
</dbReference>
<dbReference type="PANTHER" id="PTHR43620">
    <property type="entry name" value="GLYCEROPHOSPHORYL DIESTER PHOSPHODIESTERASE"/>
    <property type="match status" value="1"/>
</dbReference>
<evidence type="ECO:0000256" key="5">
    <source>
        <dbReference type="ARBA" id="ARBA00022801"/>
    </source>
</evidence>
<dbReference type="GO" id="GO:0006071">
    <property type="term" value="P:glycerol metabolic process"/>
    <property type="evidence" value="ECO:0007669"/>
    <property type="project" value="UniProtKB-KW"/>
</dbReference>
<dbReference type="Gene3D" id="3.20.20.190">
    <property type="entry name" value="Phosphatidylinositol (PI) phosphodiesterase"/>
    <property type="match status" value="1"/>
</dbReference>
<name>A0A5C8ZM34_9ACTN</name>
<dbReference type="Pfam" id="PF03009">
    <property type="entry name" value="GDPD"/>
    <property type="match status" value="1"/>
</dbReference>
<dbReference type="GO" id="GO:0008889">
    <property type="term" value="F:glycerophosphodiester phosphodiesterase activity"/>
    <property type="evidence" value="ECO:0007669"/>
    <property type="project" value="UniProtKB-EC"/>
</dbReference>
<dbReference type="GO" id="GO:0042597">
    <property type="term" value="C:periplasmic space"/>
    <property type="evidence" value="ECO:0007669"/>
    <property type="project" value="TreeGrafter"/>
</dbReference>
<sequence length="372" mass="39552">MQVRGGELTPVSSAAPLVGGVPSVIGHRGASGYRPENTLASYELAARLGADRIEPDIVPTLDGVLVLRHESEVTHSTDVAGRPDLAARRTTRVVDGVEVTGWFTEDLTFDELRSLRAVEPRPHLRPTTTVYDGLYEVPTFAELLELAAQLRLELGRNVVVTAEVKDPSRYAADGFDIAALVIAELRRLGLDEPDAPVAVQCFEAAFLRRLRAEGLRVPLVQLVEDDDAGRAACTPWGLREVSTYAEVLAPCKDMVLPVGEDGTLGPVTPLVADAHRAGLAVHVWTLRNENAFLPASLKVGLSEAAPGRALVEHLAFLDAGVDGIFTDHPDTAFEARRLWAAGKAVPGARRGGSAGPRAASAPSTPSGQRLAG</sequence>
<keyword evidence="4" id="KW-0319">Glycerol metabolism</keyword>
<evidence type="ECO:0000313" key="10">
    <source>
        <dbReference type="Proteomes" id="UP000321234"/>
    </source>
</evidence>
<dbReference type="AlphaFoldDB" id="A0A5C8ZM34"/>
<dbReference type="PROSITE" id="PS51704">
    <property type="entry name" value="GP_PDE"/>
    <property type="match status" value="1"/>
</dbReference>
<dbReference type="OrthoDB" id="9758957at2"/>
<evidence type="ECO:0000256" key="7">
    <source>
        <dbReference type="SAM" id="MobiDB-lite"/>
    </source>
</evidence>
<comment type="similarity">
    <text evidence="1">Belongs to the glycerophosphoryl diester phosphodiesterase family.</text>
</comment>
<dbReference type="InterPro" id="IPR030395">
    <property type="entry name" value="GP_PDE_dom"/>
</dbReference>
<dbReference type="GO" id="GO:0006629">
    <property type="term" value="P:lipid metabolic process"/>
    <property type="evidence" value="ECO:0007669"/>
    <property type="project" value="InterPro"/>
</dbReference>
<comment type="caution">
    <text evidence="9">The sequence shown here is derived from an EMBL/GenBank/DDBJ whole genome shotgun (WGS) entry which is preliminary data.</text>
</comment>
<feature type="region of interest" description="Disordered" evidence="7">
    <location>
        <begin position="346"/>
        <end position="372"/>
    </location>
</feature>
<evidence type="ECO:0000256" key="4">
    <source>
        <dbReference type="ARBA" id="ARBA00022798"/>
    </source>
</evidence>
<comment type="catalytic activity">
    <reaction evidence="6">
        <text>a sn-glycero-3-phosphodiester + H2O = an alcohol + sn-glycerol 3-phosphate + H(+)</text>
        <dbReference type="Rhea" id="RHEA:12969"/>
        <dbReference type="ChEBI" id="CHEBI:15377"/>
        <dbReference type="ChEBI" id="CHEBI:15378"/>
        <dbReference type="ChEBI" id="CHEBI:30879"/>
        <dbReference type="ChEBI" id="CHEBI:57597"/>
        <dbReference type="ChEBI" id="CHEBI:83408"/>
        <dbReference type="EC" id="3.1.4.46"/>
    </reaction>
</comment>
<dbReference type="EMBL" id="VKAC01000001">
    <property type="protein sequence ID" value="TXR57860.1"/>
    <property type="molecule type" value="Genomic_DNA"/>
</dbReference>
<gene>
    <name evidence="9" type="ORF">FMM08_01005</name>
</gene>
<evidence type="ECO:0000259" key="8">
    <source>
        <dbReference type="PROSITE" id="PS51704"/>
    </source>
</evidence>
<accession>A0A5C8ZM34</accession>
<feature type="domain" description="GP-PDE" evidence="8">
    <location>
        <begin position="22"/>
        <end position="336"/>
    </location>
</feature>
<dbReference type="Proteomes" id="UP000321234">
    <property type="component" value="Unassembled WGS sequence"/>
</dbReference>
<keyword evidence="10" id="KW-1185">Reference proteome</keyword>